<evidence type="ECO:0000313" key="2">
    <source>
        <dbReference type="EMBL" id="HGU33231.1"/>
    </source>
</evidence>
<dbReference type="AlphaFoldDB" id="A0A7C4RRB3"/>
<evidence type="ECO:0008006" key="3">
    <source>
        <dbReference type="Google" id="ProtNLM"/>
    </source>
</evidence>
<keyword evidence="1" id="KW-0732">Signal</keyword>
<dbReference type="EMBL" id="DSUH01000240">
    <property type="protein sequence ID" value="HGU33231.1"/>
    <property type="molecule type" value="Genomic_DNA"/>
</dbReference>
<organism evidence="2">
    <name type="scientific">Desulfatirhabdium butyrativorans</name>
    <dbReference type="NCBI Taxonomy" id="340467"/>
    <lineage>
        <taxon>Bacteria</taxon>
        <taxon>Pseudomonadati</taxon>
        <taxon>Thermodesulfobacteriota</taxon>
        <taxon>Desulfobacteria</taxon>
        <taxon>Desulfobacterales</taxon>
        <taxon>Desulfatirhabdiaceae</taxon>
        <taxon>Desulfatirhabdium</taxon>
    </lineage>
</organism>
<sequence length="243" mass="26686">MKSRIVFFGIGLLLIGFSQVHAATNYCNHALFPIQPQAEWTYTGDWLDSENEGYSLSVQSVFTRGEKSTAMLNFSSDALGETAYPLLFECNASNGITLVELNNVVIPLPNGTVVKLTLNEQSGAILPPMNQIQIGYSWPFVLDFKGSYTSVKGKSIAVGVRVEVNSQLSEILEEYEVPAGVFENVYVVRQDVSMQLTLAKMKKPIRTLNASRTWYLAEGVGPVSAIFLDAVSELISYSLPDAE</sequence>
<feature type="signal peptide" evidence="1">
    <location>
        <begin position="1"/>
        <end position="22"/>
    </location>
</feature>
<proteinExistence type="predicted"/>
<accession>A0A7C4RRB3</accession>
<feature type="chain" id="PRO_5028034620" description="DUF3108 domain-containing protein" evidence="1">
    <location>
        <begin position="23"/>
        <end position="243"/>
    </location>
</feature>
<evidence type="ECO:0000256" key="1">
    <source>
        <dbReference type="SAM" id="SignalP"/>
    </source>
</evidence>
<reference evidence="2" key="1">
    <citation type="journal article" date="2020" name="mSystems">
        <title>Genome- and Community-Level Interaction Insights into Carbon Utilization and Element Cycling Functions of Hydrothermarchaeota in Hydrothermal Sediment.</title>
        <authorList>
            <person name="Zhou Z."/>
            <person name="Liu Y."/>
            <person name="Xu W."/>
            <person name="Pan J."/>
            <person name="Luo Z.H."/>
            <person name="Li M."/>
        </authorList>
    </citation>
    <scope>NUCLEOTIDE SEQUENCE [LARGE SCALE GENOMIC DNA]</scope>
    <source>
        <strain evidence="2">SpSt-477</strain>
    </source>
</reference>
<gene>
    <name evidence="2" type="ORF">ENS29_10305</name>
</gene>
<comment type="caution">
    <text evidence="2">The sequence shown here is derived from an EMBL/GenBank/DDBJ whole genome shotgun (WGS) entry which is preliminary data.</text>
</comment>
<dbReference type="Gene3D" id="2.40.360.20">
    <property type="match status" value="1"/>
</dbReference>
<protein>
    <recommendedName>
        <fullName evidence="3">DUF3108 domain-containing protein</fullName>
    </recommendedName>
</protein>
<name>A0A7C4RRB3_9BACT</name>